<dbReference type="EMBL" id="JAQMJT010000002">
    <property type="protein sequence ID" value="MDB8613376.1"/>
    <property type="molecule type" value="Genomic_DNA"/>
</dbReference>
<evidence type="ECO:0000256" key="2">
    <source>
        <dbReference type="ARBA" id="ARBA00022692"/>
    </source>
</evidence>
<evidence type="ECO:0000256" key="3">
    <source>
        <dbReference type="ARBA" id="ARBA00022989"/>
    </source>
</evidence>
<keyword evidence="4 5" id="KW-0472">Membrane</keyword>
<proteinExistence type="predicted"/>
<feature type="transmembrane region" description="Helical" evidence="5">
    <location>
        <begin position="65"/>
        <end position="87"/>
    </location>
</feature>
<evidence type="ECO:0000313" key="6">
    <source>
        <dbReference type="EMBL" id="MDB8613376.1"/>
    </source>
</evidence>
<comment type="subcellular location">
    <subcellularLocation>
        <location evidence="1">Membrane</location>
        <topology evidence="1">Multi-pass membrane protein</topology>
    </subcellularLocation>
</comment>
<accession>A0AAW6D3G2</accession>
<dbReference type="PANTHER" id="PTHR33514">
    <property type="entry name" value="PROTEIN ABCI12, CHLOROPLASTIC"/>
    <property type="match status" value="1"/>
</dbReference>
<organism evidence="6 7">
    <name type="scientific">Streptococcus salivarius</name>
    <dbReference type="NCBI Taxonomy" id="1304"/>
    <lineage>
        <taxon>Bacteria</taxon>
        <taxon>Bacillati</taxon>
        <taxon>Bacillota</taxon>
        <taxon>Bacilli</taxon>
        <taxon>Lactobacillales</taxon>
        <taxon>Streptococcaceae</taxon>
        <taxon>Streptococcus</taxon>
    </lineage>
</organism>
<evidence type="ECO:0000313" key="7">
    <source>
        <dbReference type="Proteomes" id="UP001210204"/>
    </source>
</evidence>
<gene>
    <name evidence="6" type="ORF">PNU26_03020</name>
</gene>
<dbReference type="InterPro" id="IPR003339">
    <property type="entry name" value="ABC/ECF_trnsptr_transmembrane"/>
</dbReference>
<sequence>MTDQTLISGAPRVKLKWYQVIDPITKLLFILDMTLLSFTSMNLLLQAGLILVATLLLLFSKLSSTIFKALGFSLFLICTMLIIQGLFYSRNQTVLFSVLGVSFYKEGLIYATTLGCRVLVIILTSGFFMVTTSISENAAYLEMSGLSYKTVYVLMSVCYILPEMMRNMRKIQQAQKVRGTNPQKTLIQKLKSVLPVLIPLVIKTLDQSMTRSISLQLRGFDNLNRTVRTSQRVYRLSRTLHIGLTGLAILLIGWKIWTKINGL</sequence>
<evidence type="ECO:0000256" key="5">
    <source>
        <dbReference type="SAM" id="Phobius"/>
    </source>
</evidence>
<evidence type="ECO:0000256" key="4">
    <source>
        <dbReference type="ARBA" id="ARBA00023136"/>
    </source>
</evidence>
<comment type="caution">
    <text evidence="6">The sequence shown here is derived from an EMBL/GenBank/DDBJ whole genome shotgun (WGS) entry which is preliminary data.</text>
</comment>
<dbReference type="RefSeq" id="WP_002885125.1">
    <property type="nucleotide sequence ID" value="NZ_CAJHJN010000019.1"/>
</dbReference>
<evidence type="ECO:0000256" key="1">
    <source>
        <dbReference type="ARBA" id="ARBA00004141"/>
    </source>
</evidence>
<feature type="transmembrane region" description="Helical" evidence="5">
    <location>
        <begin position="108"/>
        <end position="134"/>
    </location>
</feature>
<reference evidence="6" key="1">
    <citation type="submission" date="2023-01" db="EMBL/GenBank/DDBJ databases">
        <title>Human gut microbiome strain richness.</title>
        <authorList>
            <person name="Chen-Liaw A."/>
        </authorList>
    </citation>
    <scope>NUCLEOTIDE SEQUENCE</scope>
    <source>
        <strain evidence="6">1001095st1_G4_1001095IJ_161003</strain>
    </source>
</reference>
<dbReference type="Proteomes" id="UP001210204">
    <property type="component" value="Unassembled WGS sequence"/>
</dbReference>
<feature type="transmembrane region" description="Helical" evidence="5">
    <location>
        <begin position="239"/>
        <end position="257"/>
    </location>
</feature>
<protein>
    <submittedName>
        <fullName evidence="6">Energy-coupling factor transporter transmembrane component T</fullName>
    </submittedName>
</protein>
<feature type="transmembrane region" description="Helical" evidence="5">
    <location>
        <begin position="35"/>
        <end position="59"/>
    </location>
</feature>
<dbReference type="CDD" id="cd16914">
    <property type="entry name" value="EcfT"/>
    <property type="match status" value="1"/>
</dbReference>
<dbReference type="Pfam" id="PF02361">
    <property type="entry name" value="CbiQ"/>
    <property type="match status" value="1"/>
</dbReference>
<keyword evidence="2 5" id="KW-0812">Transmembrane</keyword>
<keyword evidence="3 5" id="KW-1133">Transmembrane helix</keyword>
<name>A0AAW6D3G2_STRSL</name>
<dbReference type="AlphaFoldDB" id="A0AAW6D3G2"/>
<dbReference type="PANTHER" id="PTHR33514:SF13">
    <property type="entry name" value="PROTEIN ABCI12, CHLOROPLASTIC"/>
    <property type="match status" value="1"/>
</dbReference>
<dbReference type="GO" id="GO:0005886">
    <property type="term" value="C:plasma membrane"/>
    <property type="evidence" value="ECO:0007669"/>
    <property type="project" value="UniProtKB-ARBA"/>
</dbReference>